<organism evidence="8 9">
    <name type="scientific">Echinicola pacifica</name>
    <dbReference type="NCBI Taxonomy" id="346377"/>
    <lineage>
        <taxon>Bacteria</taxon>
        <taxon>Pseudomonadati</taxon>
        <taxon>Bacteroidota</taxon>
        <taxon>Cytophagia</taxon>
        <taxon>Cytophagales</taxon>
        <taxon>Cyclobacteriaceae</taxon>
        <taxon>Echinicola</taxon>
    </lineage>
</organism>
<evidence type="ECO:0000259" key="7">
    <source>
        <dbReference type="Pfam" id="PF17390"/>
    </source>
</evidence>
<dbReference type="InterPro" id="IPR013737">
    <property type="entry name" value="Bac_rhamnosid_N"/>
</dbReference>
<dbReference type="PIRSF" id="PIRSF010631">
    <property type="entry name" value="A-rhamnsds"/>
    <property type="match status" value="1"/>
</dbReference>
<dbReference type="PANTHER" id="PTHR33307:SF11">
    <property type="entry name" value="ALPHA-L-RHAMNOSIDASE"/>
    <property type="match status" value="1"/>
</dbReference>
<accession>A0A918PSR5</accession>
<feature type="domain" description="Alpha-L-rhamnosidase six-hairpin glycosidase" evidence="6">
    <location>
        <begin position="475"/>
        <end position="807"/>
    </location>
</feature>
<feature type="domain" description="Alpha-L-rhamnosidase concanavalin-like" evidence="4">
    <location>
        <begin position="365"/>
        <end position="447"/>
    </location>
</feature>
<evidence type="ECO:0000256" key="2">
    <source>
        <dbReference type="ARBA" id="ARBA00012652"/>
    </source>
</evidence>
<dbReference type="InterPro" id="IPR008928">
    <property type="entry name" value="6-hairpin_glycosidase_sf"/>
</dbReference>
<comment type="caution">
    <text evidence="8">The sequence shown here is derived from an EMBL/GenBank/DDBJ whole genome shotgun (WGS) entry which is preliminary data.</text>
</comment>
<dbReference type="InterPro" id="IPR008902">
    <property type="entry name" value="Rhamnosid_concanavalin"/>
</dbReference>
<dbReference type="InterPro" id="IPR035398">
    <property type="entry name" value="Bac_rhamnosid_C"/>
</dbReference>
<dbReference type="Pfam" id="PF17389">
    <property type="entry name" value="Bac_rhamnosid6H"/>
    <property type="match status" value="1"/>
</dbReference>
<evidence type="ECO:0000256" key="1">
    <source>
        <dbReference type="ARBA" id="ARBA00001445"/>
    </source>
</evidence>
<evidence type="ECO:0000259" key="4">
    <source>
        <dbReference type="Pfam" id="PF05592"/>
    </source>
</evidence>
<dbReference type="GO" id="GO:0030596">
    <property type="term" value="F:alpha-L-rhamnosidase activity"/>
    <property type="evidence" value="ECO:0007669"/>
    <property type="project" value="UniProtKB-EC"/>
</dbReference>
<dbReference type="InterPro" id="IPR013783">
    <property type="entry name" value="Ig-like_fold"/>
</dbReference>
<sequence length="920" mass="104639">MGGIACDSERGLATWTSYELRVERQIDPLALETRRPRFSWKLHSPEQGAYQSAYQLEVYQGKTAEAEKMIWDSGKIPEGQSQLLPYLGPPLSPGNDYCWRLKVWNDKEQASQWSELSFFGMAPAELSLQSQWIGAITRADSHLPEGRDYHAPLMGKQENKDKWGKVDSLASRSILLRKEFAVTDKLKKAKIHISGLGHYELSINGHKVGNSVFAPLWTDYDKTVYYNTFEVSEQLNKGDNAIGVLLGNGMYNITGGRYFKFLVSFGPPTLFFRMDLEYQDGRKESISSDASWKWDKSPIRYNSIFGGEDYDARLEQAGWDEAGFDASDWKAAQVQQAPKGRLGPQQASSVRVQEEYGIQTITEPQENVYIMDMGQNLAGFPSLKVKGSRGQKIRLIVGEHLKEDGLVGQGRTGGPHYYEYTLKGEGEESWTPRFSYYGYQYIQIENVNLPGQPEKPGRPGVLELKSNFIYNDVAEIGTFESSNEIFNKSHVLINNAIKSNMQSVFTDCPHREKLGWLEETHLNGPGLFFNYDLGLLVPKVMQDMADAQWENGLVPNIAPEYVIFGGDFTDSPEWGMAAIILPWMYYDYYGDSSLIERHYPMMKRYIEYLGTKATNHILSHGLGDWYDYGPHAAGYSKNSPISLSATSHYYFGIKLLKDAASMLQEEADYDRYRQLQTEVKEAFNGEFFDTRSNQYGTGSQFSNAIPLFLDMVDSSRREKVLNNLVANIHENGNRLTTGDVGNRYLYQTLARNGLNELMFKMHNHYDTPGYGFQIQFGLTTLTEQWDPRKGNSWNHFMMGQIEEWFFTDLAGIQVDRMNPGFKHFFLRPQLLGDMDYVKASYESIYGTIHSAWQREKDKLTFHFTIPVNSTATFVMPVSHPAEVLINGREAGDRDAKDNNAKPLPHSYALGSGEYSIEVRL</sequence>
<dbReference type="Pfam" id="PF08531">
    <property type="entry name" value="Bac_rhamnosid_N"/>
    <property type="match status" value="1"/>
</dbReference>
<dbReference type="Pfam" id="PF17390">
    <property type="entry name" value="Bac_rhamnosid_C"/>
    <property type="match status" value="1"/>
</dbReference>
<protein>
    <recommendedName>
        <fullName evidence="2">alpha-L-rhamnosidase</fullName>
        <ecNumber evidence="2">3.2.1.40</ecNumber>
    </recommendedName>
</protein>
<dbReference type="Proteomes" id="UP000619457">
    <property type="component" value="Unassembled WGS sequence"/>
</dbReference>
<feature type="domain" description="Alpha-L-rhamnosidase C-terminal" evidence="7">
    <location>
        <begin position="811"/>
        <end position="882"/>
    </location>
</feature>
<dbReference type="Pfam" id="PF25788">
    <property type="entry name" value="Ig_Rha78A_N"/>
    <property type="match status" value="1"/>
</dbReference>
<dbReference type="Pfam" id="PF05592">
    <property type="entry name" value="Bac_rhamnosid"/>
    <property type="match status" value="1"/>
</dbReference>
<evidence type="ECO:0000259" key="5">
    <source>
        <dbReference type="Pfam" id="PF08531"/>
    </source>
</evidence>
<evidence type="ECO:0000313" key="9">
    <source>
        <dbReference type="Proteomes" id="UP000619457"/>
    </source>
</evidence>
<evidence type="ECO:0000256" key="3">
    <source>
        <dbReference type="ARBA" id="ARBA00022801"/>
    </source>
</evidence>
<evidence type="ECO:0000313" key="8">
    <source>
        <dbReference type="EMBL" id="GGZ21482.1"/>
    </source>
</evidence>
<name>A0A918PSR5_9BACT</name>
<dbReference type="Gene3D" id="2.60.120.260">
    <property type="entry name" value="Galactose-binding domain-like"/>
    <property type="match status" value="2"/>
</dbReference>
<dbReference type="AlphaFoldDB" id="A0A918PSR5"/>
<dbReference type="InterPro" id="IPR035396">
    <property type="entry name" value="Bac_rhamnosid6H"/>
</dbReference>
<dbReference type="Gene3D" id="1.50.10.10">
    <property type="match status" value="1"/>
</dbReference>
<evidence type="ECO:0000259" key="6">
    <source>
        <dbReference type="Pfam" id="PF17389"/>
    </source>
</evidence>
<keyword evidence="9" id="KW-1185">Reference proteome</keyword>
<dbReference type="PANTHER" id="PTHR33307">
    <property type="entry name" value="ALPHA-RHAMNOSIDASE (EUROFUNG)"/>
    <property type="match status" value="1"/>
</dbReference>
<reference evidence="8" key="1">
    <citation type="journal article" date="2014" name="Int. J. Syst. Evol. Microbiol.">
        <title>Complete genome sequence of Corynebacterium casei LMG S-19264T (=DSM 44701T), isolated from a smear-ripened cheese.</title>
        <authorList>
            <consortium name="US DOE Joint Genome Institute (JGI-PGF)"/>
            <person name="Walter F."/>
            <person name="Albersmeier A."/>
            <person name="Kalinowski J."/>
            <person name="Ruckert C."/>
        </authorList>
    </citation>
    <scope>NUCLEOTIDE SEQUENCE</scope>
    <source>
        <strain evidence="8">KCTC 12368</strain>
    </source>
</reference>
<dbReference type="InterPro" id="IPR016007">
    <property type="entry name" value="Alpha_rhamnosid"/>
</dbReference>
<dbReference type="GO" id="GO:0005975">
    <property type="term" value="P:carbohydrate metabolic process"/>
    <property type="evidence" value="ECO:0007669"/>
    <property type="project" value="InterPro"/>
</dbReference>
<reference evidence="8" key="2">
    <citation type="submission" date="2020-09" db="EMBL/GenBank/DDBJ databases">
        <authorList>
            <person name="Sun Q."/>
            <person name="Kim S."/>
        </authorList>
    </citation>
    <scope>NUCLEOTIDE SEQUENCE</scope>
    <source>
        <strain evidence="8">KCTC 12368</strain>
    </source>
</reference>
<dbReference type="InterPro" id="IPR012341">
    <property type="entry name" value="6hp_glycosidase-like_sf"/>
</dbReference>
<keyword evidence="3 8" id="KW-0378">Hydrolase</keyword>
<feature type="domain" description="Bacterial alpha-L-rhamnosidase N-terminal" evidence="5">
    <location>
        <begin position="185"/>
        <end position="354"/>
    </location>
</feature>
<dbReference type="SUPFAM" id="SSF48208">
    <property type="entry name" value="Six-hairpin glycosidases"/>
    <property type="match status" value="1"/>
</dbReference>
<proteinExistence type="predicted"/>
<dbReference type="Gene3D" id="2.60.420.10">
    <property type="entry name" value="Maltose phosphorylase, domain 3"/>
    <property type="match status" value="1"/>
</dbReference>
<dbReference type="EMBL" id="BMWX01000002">
    <property type="protein sequence ID" value="GGZ21482.1"/>
    <property type="molecule type" value="Genomic_DNA"/>
</dbReference>
<dbReference type="Gene3D" id="2.60.40.10">
    <property type="entry name" value="Immunoglobulins"/>
    <property type="match status" value="1"/>
</dbReference>
<dbReference type="EC" id="3.2.1.40" evidence="2"/>
<gene>
    <name evidence="8" type="ORF">GCM10007049_12700</name>
</gene>
<comment type="catalytic activity">
    <reaction evidence="1">
        <text>Hydrolysis of terminal non-reducing alpha-L-rhamnose residues in alpha-L-rhamnosides.</text>
        <dbReference type="EC" id="3.2.1.40"/>
    </reaction>
</comment>